<feature type="domain" description="MYND-type" evidence="5">
    <location>
        <begin position="672"/>
        <end position="710"/>
    </location>
</feature>
<reference evidence="6" key="1">
    <citation type="submission" date="2022-08" db="EMBL/GenBank/DDBJ databases">
        <authorList>
            <consortium name="DOE Joint Genome Institute"/>
            <person name="Min B."/>
            <person name="Riley R."/>
            <person name="Sierra-Patev S."/>
            <person name="Naranjo-Ortiz M."/>
            <person name="Looney B."/>
            <person name="Konkel Z."/>
            <person name="Slot J.C."/>
            <person name="Sakamoto Y."/>
            <person name="Steenwyk J.L."/>
            <person name="Rokas A."/>
            <person name="Carro J."/>
            <person name="Camarero S."/>
            <person name="Ferreira P."/>
            <person name="Molpeceres G."/>
            <person name="Ruiz-Duenas F.J."/>
            <person name="Serrano A."/>
            <person name="Henrissat B."/>
            <person name="Drula E."/>
            <person name="Hughes K.W."/>
            <person name="Mata J.L."/>
            <person name="Ishikawa N.K."/>
            <person name="Vargas-Isla R."/>
            <person name="Ushijima S."/>
            <person name="Smith C.A."/>
            <person name="Ahrendt S."/>
            <person name="Andreopoulos W."/>
            <person name="He G."/>
            <person name="Labutti K."/>
            <person name="Lipzen A."/>
            <person name="Ng V."/>
            <person name="Sandor L."/>
            <person name="Barry K."/>
            <person name="Martinez A.T."/>
            <person name="Xiao Y."/>
            <person name="Gibbons J.G."/>
            <person name="Terashima K."/>
            <person name="Hibbett D.S."/>
            <person name="Grigoriev I.V."/>
        </authorList>
    </citation>
    <scope>NUCLEOTIDE SEQUENCE</scope>
    <source>
        <strain evidence="6">TFB9207</strain>
    </source>
</reference>
<dbReference type="SUPFAM" id="SSF144232">
    <property type="entry name" value="HIT/MYND zinc finger-like"/>
    <property type="match status" value="1"/>
</dbReference>
<dbReference type="Gene3D" id="6.10.140.2220">
    <property type="match status" value="1"/>
</dbReference>
<name>A0AA38PEN0_9AGAR</name>
<evidence type="ECO:0000313" key="6">
    <source>
        <dbReference type="EMBL" id="KAJ3841161.1"/>
    </source>
</evidence>
<evidence type="ECO:0000259" key="5">
    <source>
        <dbReference type="PROSITE" id="PS50865"/>
    </source>
</evidence>
<evidence type="ECO:0000313" key="7">
    <source>
        <dbReference type="Proteomes" id="UP001163846"/>
    </source>
</evidence>
<keyword evidence="2 4" id="KW-0863">Zinc-finger</keyword>
<keyword evidence="3" id="KW-0862">Zinc</keyword>
<dbReference type="EMBL" id="MU806050">
    <property type="protein sequence ID" value="KAJ3841161.1"/>
    <property type="molecule type" value="Genomic_DNA"/>
</dbReference>
<protein>
    <recommendedName>
        <fullName evidence="5">MYND-type domain-containing protein</fullName>
    </recommendedName>
</protein>
<dbReference type="AlphaFoldDB" id="A0AA38PEN0"/>
<dbReference type="GO" id="GO:0008270">
    <property type="term" value="F:zinc ion binding"/>
    <property type="evidence" value="ECO:0007669"/>
    <property type="project" value="UniProtKB-KW"/>
</dbReference>
<sequence>MRSSVTPRDSMHNFAFFLYFLLFVRMPTKGKRKKTSLLSSTWLSNLGELLSDVDDLKQIVNITHTRLKIPDLSTKAGLKRVYFKFDDIVSRLDAAFTRYEDDDKIVSGVVAIYTELCVDAILRARLFENPDILPRLLNLLNRDACRQIALHMLTSAAHHSGTSLRADLARNASALVQTLKDHSDERPTVESIIDILSNSVSIVVDGDYHHGPRMPEILRSVDMKTILELTVHHMRQSYASKDLINHGLHLILASAMHCTSVFRSVPDLDMFLVAGLKSKNWGMRGACFSAIIRSYGTCQGTAAGIPSLGLRLYPPEFFEEWPPHLLQILEQYGLPRCHTIQTHLVTSAYTMAVLDYWEANHDYYALGADLADLPLVTELILPHTSSFPAEETIPRCLQELRARGTSTDLERADILEIKLLLNVSQNWDRLTSKCREFLMRNPNSAFVFYVLSQLALDAESGLRAAKKGLKYTDKETTPSLYFMLLRRAVELAAILGLIYFHKEHTQAHGKMMWEEAIAFLMSALEDSRIFVDEAPPDHPCMTIILHWNIILEITFQGPNADLKVVEGALQKLKIYEEIGSYLELPVIPTNARQPAQLIVNLFERADNEWGRDIESMNARIDDQIPLPPNFSKIARDDLTAWLSDMRIETFSCSTTIPEPAIPLEDDHCFKRCAWCRNPSVVLKKCSGCESARYCDIQCQREHWSKHKQDCKGKGKAKS</sequence>
<evidence type="ECO:0000256" key="1">
    <source>
        <dbReference type="ARBA" id="ARBA00022723"/>
    </source>
</evidence>
<dbReference type="Proteomes" id="UP001163846">
    <property type="component" value="Unassembled WGS sequence"/>
</dbReference>
<dbReference type="InterPro" id="IPR016024">
    <property type="entry name" value="ARM-type_fold"/>
</dbReference>
<keyword evidence="7" id="KW-1185">Reference proteome</keyword>
<organism evidence="6 7">
    <name type="scientific">Lentinula raphanica</name>
    <dbReference type="NCBI Taxonomy" id="153919"/>
    <lineage>
        <taxon>Eukaryota</taxon>
        <taxon>Fungi</taxon>
        <taxon>Dikarya</taxon>
        <taxon>Basidiomycota</taxon>
        <taxon>Agaricomycotina</taxon>
        <taxon>Agaricomycetes</taxon>
        <taxon>Agaricomycetidae</taxon>
        <taxon>Agaricales</taxon>
        <taxon>Marasmiineae</taxon>
        <taxon>Omphalotaceae</taxon>
        <taxon>Lentinula</taxon>
    </lineage>
</organism>
<evidence type="ECO:0000256" key="2">
    <source>
        <dbReference type="ARBA" id="ARBA00022771"/>
    </source>
</evidence>
<gene>
    <name evidence="6" type="ORF">F5878DRAFT_31005</name>
</gene>
<comment type="caution">
    <text evidence="6">The sequence shown here is derived from an EMBL/GenBank/DDBJ whole genome shotgun (WGS) entry which is preliminary data.</text>
</comment>
<dbReference type="PROSITE" id="PS50865">
    <property type="entry name" value="ZF_MYND_2"/>
    <property type="match status" value="1"/>
</dbReference>
<evidence type="ECO:0000256" key="4">
    <source>
        <dbReference type="PROSITE-ProRule" id="PRU00134"/>
    </source>
</evidence>
<keyword evidence="1" id="KW-0479">Metal-binding</keyword>
<dbReference type="InterPro" id="IPR002893">
    <property type="entry name" value="Znf_MYND"/>
</dbReference>
<dbReference type="SUPFAM" id="SSF48371">
    <property type="entry name" value="ARM repeat"/>
    <property type="match status" value="1"/>
</dbReference>
<dbReference type="Pfam" id="PF01753">
    <property type="entry name" value="zf-MYND"/>
    <property type="match status" value="1"/>
</dbReference>
<proteinExistence type="predicted"/>
<accession>A0AA38PEN0</accession>
<evidence type="ECO:0000256" key="3">
    <source>
        <dbReference type="ARBA" id="ARBA00022833"/>
    </source>
</evidence>